<gene>
    <name evidence="7" type="primary">rplI</name>
    <name evidence="9" type="ORF">J2T55_000399</name>
</gene>
<dbReference type="Pfam" id="PF01281">
    <property type="entry name" value="Ribosomal_L9_N"/>
    <property type="match status" value="1"/>
</dbReference>
<sequence length="150" mass="16041">MEVILQEKIHNLGSLGDQVKVKPGYGRNYLIPQGKAVPATPDNVAKFEARRAELEKAQAEQLAAAQARAGKINGLKLTLPRKAAEEGKLYGSVATADIVEAAEAAGAELEKHELHMPEPIRAIGEYELHVSLHADVECTITVVVVAEDAA</sequence>
<evidence type="ECO:0000259" key="8">
    <source>
        <dbReference type="PROSITE" id="PS00651"/>
    </source>
</evidence>
<dbReference type="NCBIfam" id="TIGR00158">
    <property type="entry name" value="L9"/>
    <property type="match status" value="1"/>
</dbReference>
<dbReference type="Gene3D" id="3.10.430.100">
    <property type="entry name" value="Ribosomal protein L9, C-terminal domain"/>
    <property type="match status" value="1"/>
</dbReference>
<evidence type="ECO:0000256" key="3">
    <source>
        <dbReference type="ARBA" id="ARBA00022884"/>
    </source>
</evidence>
<evidence type="ECO:0000256" key="1">
    <source>
        <dbReference type="ARBA" id="ARBA00010605"/>
    </source>
</evidence>
<dbReference type="GO" id="GO:0006412">
    <property type="term" value="P:translation"/>
    <property type="evidence" value="ECO:0007669"/>
    <property type="project" value="UniProtKB-UniRule"/>
</dbReference>
<dbReference type="HAMAP" id="MF_00503">
    <property type="entry name" value="Ribosomal_bL9"/>
    <property type="match status" value="1"/>
</dbReference>
<keyword evidence="2 7" id="KW-0699">rRNA-binding</keyword>
<evidence type="ECO:0000256" key="2">
    <source>
        <dbReference type="ARBA" id="ARBA00022730"/>
    </source>
</evidence>
<dbReference type="Pfam" id="PF03948">
    <property type="entry name" value="Ribosomal_L9_C"/>
    <property type="match status" value="1"/>
</dbReference>
<dbReference type="Gene3D" id="3.40.5.10">
    <property type="entry name" value="Ribosomal protein L9, N-terminal domain"/>
    <property type="match status" value="1"/>
</dbReference>
<dbReference type="EMBL" id="JANUCT010000002">
    <property type="protein sequence ID" value="MCS3902403.1"/>
    <property type="molecule type" value="Genomic_DNA"/>
</dbReference>
<dbReference type="InterPro" id="IPR020069">
    <property type="entry name" value="Ribosomal_bL9_C"/>
</dbReference>
<dbReference type="GO" id="GO:1990904">
    <property type="term" value="C:ribonucleoprotein complex"/>
    <property type="evidence" value="ECO:0007669"/>
    <property type="project" value="UniProtKB-KW"/>
</dbReference>
<dbReference type="InterPro" id="IPR036791">
    <property type="entry name" value="Ribosomal_bL9_C_sf"/>
</dbReference>
<proteinExistence type="inferred from homology"/>
<feature type="domain" description="Ribosomal protein L9" evidence="8">
    <location>
        <begin position="13"/>
        <end position="40"/>
    </location>
</feature>
<dbReference type="Proteomes" id="UP001204445">
    <property type="component" value="Unassembled WGS sequence"/>
</dbReference>
<evidence type="ECO:0000256" key="7">
    <source>
        <dbReference type="HAMAP-Rule" id="MF_00503"/>
    </source>
</evidence>
<dbReference type="AlphaFoldDB" id="A0AAE3HJK3"/>
<protein>
    <recommendedName>
        <fullName evidence="6 7">Large ribosomal subunit protein bL9</fullName>
    </recommendedName>
</protein>
<dbReference type="SUPFAM" id="SSF55653">
    <property type="entry name" value="Ribosomal protein L9 C-domain"/>
    <property type="match status" value="1"/>
</dbReference>
<evidence type="ECO:0000313" key="10">
    <source>
        <dbReference type="Proteomes" id="UP001204445"/>
    </source>
</evidence>
<dbReference type="GO" id="GO:0005840">
    <property type="term" value="C:ribosome"/>
    <property type="evidence" value="ECO:0007669"/>
    <property type="project" value="UniProtKB-KW"/>
</dbReference>
<comment type="caution">
    <text evidence="9">The sequence shown here is derived from an EMBL/GenBank/DDBJ whole genome shotgun (WGS) entry which is preliminary data.</text>
</comment>
<reference evidence="9" key="1">
    <citation type="submission" date="2022-08" db="EMBL/GenBank/DDBJ databases">
        <title>Genomic Encyclopedia of Type Strains, Phase III (KMG-III): the genomes of soil and plant-associated and newly described type strains.</title>
        <authorList>
            <person name="Whitman W."/>
        </authorList>
    </citation>
    <scope>NUCLEOTIDE SEQUENCE</scope>
    <source>
        <strain evidence="9">HMT 1</strain>
    </source>
</reference>
<evidence type="ECO:0000256" key="6">
    <source>
        <dbReference type="ARBA" id="ARBA00035292"/>
    </source>
</evidence>
<evidence type="ECO:0000256" key="4">
    <source>
        <dbReference type="ARBA" id="ARBA00022980"/>
    </source>
</evidence>
<dbReference type="GO" id="GO:0019843">
    <property type="term" value="F:rRNA binding"/>
    <property type="evidence" value="ECO:0007669"/>
    <property type="project" value="UniProtKB-UniRule"/>
</dbReference>
<dbReference type="GO" id="GO:0003735">
    <property type="term" value="F:structural constituent of ribosome"/>
    <property type="evidence" value="ECO:0007669"/>
    <property type="project" value="InterPro"/>
</dbReference>
<accession>A0AAE3HJK3</accession>
<keyword evidence="4 7" id="KW-0689">Ribosomal protein</keyword>
<evidence type="ECO:0000313" key="9">
    <source>
        <dbReference type="EMBL" id="MCS3902403.1"/>
    </source>
</evidence>
<dbReference type="InterPro" id="IPR000244">
    <property type="entry name" value="Ribosomal_bL9"/>
</dbReference>
<dbReference type="PROSITE" id="PS00651">
    <property type="entry name" value="RIBOSOMAL_L9"/>
    <property type="match status" value="1"/>
</dbReference>
<comment type="function">
    <text evidence="7">Binds to the 23S rRNA.</text>
</comment>
<dbReference type="RefSeq" id="WP_259053919.1">
    <property type="nucleotide sequence ID" value="NZ_JANUCT010000002.1"/>
</dbReference>
<dbReference type="InterPro" id="IPR020070">
    <property type="entry name" value="Ribosomal_bL9_N"/>
</dbReference>
<dbReference type="InterPro" id="IPR036935">
    <property type="entry name" value="Ribosomal_bL9_N_sf"/>
</dbReference>
<name>A0AAE3HJK3_9GAMM</name>
<dbReference type="SUPFAM" id="SSF55658">
    <property type="entry name" value="L9 N-domain-like"/>
    <property type="match status" value="1"/>
</dbReference>
<organism evidence="9 10">
    <name type="scientific">Methylohalomonas lacus</name>
    <dbReference type="NCBI Taxonomy" id="398773"/>
    <lineage>
        <taxon>Bacteria</taxon>
        <taxon>Pseudomonadati</taxon>
        <taxon>Pseudomonadota</taxon>
        <taxon>Gammaproteobacteria</taxon>
        <taxon>Methylohalomonadales</taxon>
        <taxon>Methylohalomonadaceae</taxon>
        <taxon>Methylohalomonas</taxon>
    </lineage>
</organism>
<keyword evidence="5 7" id="KW-0687">Ribonucleoprotein</keyword>
<keyword evidence="3 7" id="KW-0694">RNA-binding</keyword>
<comment type="similarity">
    <text evidence="1 7">Belongs to the bacterial ribosomal protein bL9 family.</text>
</comment>
<dbReference type="InterPro" id="IPR020594">
    <property type="entry name" value="Ribosomal_bL9_bac/chp"/>
</dbReference>
<evidence type="ECO:0000256" key="5">
    <source>
        <dbReference type="ARBA" id="ARBA00023274"/>
    </source>
</evidence>
<dbReference type="PANTHER" id="PTHR21368">
    <property type="entry name" value="50S RIBOSOMAL PROTEIN L9"/>
    <property type="match status" value="1"/>
</dbReference>
<keyword evidence="10" id="KW-1185">Reference proteome</keyword>
<dbReference type="InterPro" id="IPR009027">
    <property type="entry name" value="Ribosomal_bL9/RNase_H1_N"/>
</dbReference>